<sequence length="345" mass="39101">MGCGTSNSGDERTKVQRNIQTLNQARQNPSAGNINPDPPSNAERQRELDNNPNFFYNEDLFLQQAVRQSLLENNPNQRQQTEEEVFNDIIKETIVASKKEYDDIDRKKNEEEIEKIKNDPTALNNKIKNIFAANNAFKNAKKLPPLEFSGNSMGSKLEKKDLKLVKAPILKDSSGQLESTGRKDARDSLFANQPADTNSEIDINEDDHFKGEVSKPSYNPSLLKDEKNKNNNLQSLESNEFKPSELNQYADGGFNKSKGKNNELNALINELKDDEPVKYVRKIDASKHHNETTMDHPKPHEKLVSNDSFEDLMDEFDPIENNDKPPGMAKVEFISKPTDEDGFGF</sequence>
<evidence type="ECO:0000313" key="3">
    <source>
        <dbReference type="Proteomes" id="UP001295684"/>
    </source>
</evidence>
<protein>
    <submittedName>
        <fullName evidence="2">Uncharacterized protein</fullName>
    </submittedName>
</protein>
<name>A0AAD1X3E4_EUPCR</name>
<reference evidence="2" key="1">
    <citation type="submission" date="2023-07" db="EMBL/GenBank/DDBJ databases">
        <authorList>
            <consortium name="AG Swart"/>
            <person name="Singh M."/>
            <person name="Singh A."/>
            <person name="Seah K."/>
            <person name="Emmerich C."/>
        </authorList>
    </citation>
    <scope>NUCLEOTIDE SEQUENCE</scope>
    <source>
        <strain evidence="2">DP1</strain>
    </source>
</reference>
<evidence type="ECO:0000313" key="2">
    <source>
        <dbReference type="EMBL" id="CAI2361588.1"/>
    </source>
</evidence>
<feature type="region of interest" description="Disordered" evidence="1">
    <location>
        <begin position="1"/>
        <end position="47"/>
    </location>
</feature>
<comment type="caution">
    <text evidence="2">The sequence shown here is derived from an EMBL/GenBank/DDBJ whole genome shotgun (WGS) entry which is preliminary data.</text>
</comment>
<feature type="region of interest" description="Disordered" evidence="1">
    <location>
        <begin position="170"/>
        <end position="260"/>
    </location>
</feature>
<organism evidence="2 3">
    <name type="scientific">Euplotes crassus</name>
    <dbReference type="NCBI Taxonomy" id="5936"/>
    <lineage>
        <taxon>Eukaryota</taxon>
        <taxon>Sar</taxon>
        <taxon>Alveolata</taxon>
        <taxon>Ciliophora</taxon>
        <taxon>Intramacronucleata</taxon>
        <taxon>Spirotrichea</taxon>
        <taxon>Hypotrichia</taxon>
        <taxon>Euplotida</taxon>
        <taxon>Euplotidae</taxon>
        <taxon>Moneuplotes</taxon>
    </lineage>
</organism>
<dbReference type="Proteomes" id="UP001295684">
    <property type="component" value="Unassembled WGS sequence"/>
</dbReference>
<feature type="region of interest" description="Disordered" evidence="1">
    <location>
        <begin position="315"/>
        <end position="345"/>
    </location>
</feature>
<accession>A0AAD1X3E4</accession>
<proteinExistence type="predicted"/>
<gene>
    <name evidence="2" type="ORF">ECRASSUSDP1_LOCUS2899</name>
</gene>
<keyword evidence="3" id="KW-1185">Reference proteome</keyword>
<feature type="compositionally biased region" description="Polar residues" evidence="1">
    <location>
        <begin position="16"/>
        <end position="33"/>
    </location>
</feature>
<feature type="compositionally biased region" description="Polar residues" evidence="1">
    <location>
        <begin position="190"/>
        <end position="201"/>
    </location>
</feature>
<dbReference type="AlphaFoldDB" id="A0AAD1X3E4"/>
<dbReference type="EMBL" id="CAMPGE010002777">
    <property type="protein sequence ID" value="CAI2361588.1"/>
    <property type="molecule type" value="Genomic_DNA"/>
</dbReference>
<evidence type="ECO:0000256" key="1">
    <source>
        <dbReference type="SAM" id="MobiDB-lite"/>
    </source>
</evidence>